<dbReference type="PANTHER" id="PTHR30012">
    <property type="entry name" value="GENERAL SECRETION PATHWAY PROTEIN"/>
    <property type="match status" value="1"/>
</dbReference>
<evidence type="ECO:0000256" key="1">
    <source>
        <dbReference type="ARBA" id="ARBA00004651"/>
    </source>
</evidence>
<keyword evidence="12" id="KW-1185">Reference proteome</keyword>
<reference evidence="10 12" key="2">
    <citation type="submission" date="2023-10" db="EMBL/GenBank/DDBJ databases">
        <title>To unveil natural product biosynthetic capacity in Pseudoalteromonas.</title>
        <authorList>
            <person name="Wang J."/>
        </authorList>
    </citation>
    <scope>NUCLEOTIDE SEQUENCE [LARGE SCALE GENOMIC DNA]</scope>
    <source>
        <strain evidence="10 12">DSM 15914</strain>
    </source>
</reference>
<name>A0A8I2HB42_9GAMM</name>
<feature type="domain" description="Type II secretion system protein GspF" evidence="8">
    <location>
        <begin position="66"/>
        <end position="187"/>
    </location>
</feature>
<sequence length="398" mass="44618">MNYIYRGYDGSGAKLKGNVEAEDKTQAIELLEAQDITVIELKEERKGITLFGGSKVGLSELEFMTSELSLLLASGVKIDKSLEIIKNSKSEPQLVRLIEKILSAIKSGEKLSEAFKKSSPIFDDLYCNLIQLGEESGMLSAVFKDLADDLKFKKQLKDKIISSLTYPAVIFAVCILSVFFIFNFIIPKMAVMFEGMKELPWYTSLMLDASQWMQNYQFYLIGGVLLSAYGIVNFTKKNNAFKSWLNLKSLRIPVLSHFILLVERIRFNSALTMMIKSGVVVDKAIGFAQKNLRNIELANQIEVARKKVNEGEKLSSSLNQTDLYPAFFVSLLEVGEESNNLELIFNEIADRSKSEFESWTQKLTSLLEPIMILIMGLLVGGVVVVMLLSMVSMNDIGI</sequence>
<dbReference type="Pfam" id="PF00482">
    <property type="entry name" value="T2SSF"/>
    <property type="match status" value="2"/>
</dbReference>
<evidence type="ECO:0000256" key="3">
    <source>
        <dbReference type="ARBA" id="ARBA00022475"/>
    </source>
</evidence>
<evidence type="ECO:0000256" key="6">
    <source>
        <dbReference type="ARBA" id="ARBA00023136"/>
    </source>
</evidence>
<organism evidence="9 11">
    <name type="scientific">Pseudoalteromonas maricaloris</name>
    <dbReference type="NCBI Taxonomy" id="184924"/>
    <lineage>
        <taxon>Bacteria</taxon>
        <taxon>Pseudomonadati</taxon>
        <taxon>Pseudomonadota</taxon>
        <taxon>Gammaproteobacteria</taxon>
        <taxon>Alteromonadales</taxon>
        <taxon>Pseudoalteromonadaceae</taxon>
        <taxon>Pseudoalteromonas</taxon>
    </lineage>
</organism>
<dbReference type="Proteomes" id="UP000646877">
    <property type="component" value="Unassembled WGS sequence"/>
</dbReference>
<comment type="similarity">
    <text evidence="2">Belongs to the GSP F family.</text>
</comment>
<proteinExistence type="inferred from homology"/>
<evidence type="ECO:0000313" key="11">
    <source>
        <dbReference type="Proteomes" id="UP000646877"/>
    </source>
</evidence>
<feature type="domain" description="Type II secretion system protein GspF" evidence="8">
    <location>
        <begin position="270"/>
        <end position="388"/>
    </location>
</feature>
<protein>
    <submittedName>
        <fullName evidence="9">Type II secretion system F family protein</fullName>
    </submittedName>
</protein>
<evidence type="ECO:0000259" key="8">
    <source>
        <dbReference type="Pfam" id="PF00482"/>
    </source>
</evidence>
<evidence type="ECO:0000256" key="2">
    <source>
        <dbReference type="ARBA" id="ARBA00005745"/>
    </source>
</evidence>
<keyword evidence="4 7" id="KW-0812">Transmembrane</keyword>
<keyword evidence="6 7" id="KW-0472">Membrane</keyword>
<evidence type="ECO:0000313" key="9">
    <source>
        <dbReference type="EMBL" id="NLR23446.1"/>
    </source>
</evidence>
<evidence type="ECO:0000256" key="4">
    <source>
        <dbReference type="ARBA" id="ARBA00022692"/>
    </source>
</evidence>
<keyword evidence="5 7" id="KW-1133">Transmembrane helix</keyword>
<dbReference type="EMBL" id="CP137578">
    <property type="protein sequence ID" value="WOX29177.1"/>
    <property type="molecule type" value="Genomic_DNA"/>
</dbReference>
<keyword evidence="3" id="KW-1003">Cell membrane</keyword>
<dbReference type="PRINTS" id="PR00812">
    <property type="entry name" value="BCTERIALGSPF"/>
</dbReference>
<dbReference type="GO" id="GO:0005886">
    <property type="term" value="C:plasma membrane"/>
    <property type="evidence" value="ECO:0007669"/>
    <property type="project" value="UniProtKB-SubCell"/>
</dbReference>
<dbReference type="PANTHER" id="PTHR30012:SF0">
    <property type="entry name" value="TYPE II SECRETION SYSTEM PROTEIN F-RELATED"/>
    <property type="match status" value="1"/>
</dbReference>
<evidence type="ECO:0000313" key="12">
    <source>
        <dbReference type="Proteomes" id="UP001304419"/>
    </source>
</evidence>
<dbReference type="AlphaFoldDB" id="A0A8I2HB42"/>
<feature type="transmembrane region" description="Helical" evidence="7">
    <location>
        <begin position="216"/>
        <end position="235"/>
    </location>
</feature>
<dbReference type="RefSeq" id="WP_017217148.1">
    <property type="nucleotide sequence ID" value="NZ_CBCSDF010000019.1"/>
</dbReference>
<accession>A0A8I2HB42</accession>
<dbReference type="EMBL" id="WEIA01000015">
    <property type="protein sequence ID" value="NLR23446.1"/>
    <property type="molecule type" value="Genomic_DNA"/>
</dbReference>
<dbReference type="Proteomes" id="UP001304419">
    <property type="component" value="Chromosome 1"/>
</dbReference>
<dbReference type="InterPro" id="IPR042094">
    <property type="entry name" value="T2SS_GspF_sf"/>
</dbReference>
<dbReference type="InterPro" id="IPR003004">
    <property type="entry name" value="GspF/PilC"/>
</dbReference>
<comment type="subcellular location">
    <subcellularLocation>
        <location evidence="1">Cell membrane</location>
        <topology evidence="1">Multi-pass membrane protein</topology>
    </subcellularLocation>
</comment>
<dbReference type="Gene3D" id="1.20.81.30">
    <property type="entry name" value="Type II secretion system (T2SS), domain F"/>
    <property type="match status" value="2"/>
</dbReference>
<dbReference type="InterPro" id="IPR018076">
    <property type="entry name" value="T2SS_GspF_dom"/>
</dbReference>
<evidence type="ECO:0000256" key="5">
    <source>
        <dbReference type="ARBA" id="ARBA00022989"/>
    </source>
</evidence>
<dbReference type="GeneID" id="98334516"/>
<gene>
    <name evidence="9" type="ORF">F9Y85_19430</name>
    <name evidence="10" type="ORF">R5H13_02585</name>
</gene>
<feature type="transmembrane region" description="Helical" evidence="7">
    <location>
        <begin position="164"/>
        <end position="186"/>
    </location>
</feature>
<evidence type="ECO:0000256" key="7">
    <source>
        <dbReference type="SAM" id="Phobius"/>
    </source>
</evidence>
<evidence type="ECO:0000313" key="10">
    <source>
        <dbReference type="EMBL" id="WOX29177.1"/>
    </source>
</evidence>
<reference evidence="9" key="1">
    <citation type="submission" date="2019-10" db="EMBL/GenBank/DDBJ databases">
        <authorList>
            <person name="Paulsen S."/>
        </authorList>
    </citation>
    <scope>NUCLEOTIDE SEQUENCE</scope>
    <source>
        <strain evidence="9">LMG 19692</strain>
    </source>
</reference>
<feature type="transmembrane region" description="Helical" evidence="7">
    <location>
        <begin position="370"/>
        <end position="391"/>
    </location>
</feature>